<gene>
    <name evidence="2" type="ORF">CYCCA115_LOCUS18974</name>
</gene>
<feature type="compositionally biased region" description="Basic and acidic residues" evidence="1">
    <location>
        <begin position="471"/>
        <end position="493"/>
    </location>
</feature>
<feature type="region of interest" description="Disordered" evidence="1">
    <location>
        <begin position="558"/>
        <end position="586"/>
    </location>
</feature>
<organism evidence="2 3">
    <name type="scientific">Cylindrotheca closterium</name>
    <dbReference type="NCBI Taxonomy" id="2856"/>
    <lineage>
        <taxon>Eukaryota</taxon>
        <taxon>Sar</taxon>
        <taxon>Stramenopiles</taxon>
        <taxon>Ochrophyta</taxon>
        <taxon>Bacillariophyta</taxon>
        <taxon>Bacillariophyceae</taxon>
        <taxon>Bacillariophycidae</taxon>
        <taxon>Bacillariales</taxon>
        <taxon>Bacillariaceae</taxon>
        <taxon>Cylindrotheca</taxon>
    </lineage>
</organism>
<sequence>MGTCQSTAIALNAFQQESTDKVRSSKVLAKTRKSQKLKVEIQKYDTAEPSIFSPSGTRETDSTTPSSLLPSPALHARAASSIQIAATDQQNQQQQHSKNMRVMKNPILNSYNEIEVQIDPNNVNYETQPTSAVSSGVVEQFQKLKLQAQLADRSKQRRKRKEKVTSRKAMVDEYKHLWKEYEQIQDKVNNKNRCGEGIPESISFLKDSDAWFIDFHAIHHGQTLNSGTNASSPTVASLSLLSQTSTEAQKKFFQMKSYERKQRKKRKESLEPNTAKDQSASSRSLIHATLGERGHCSKRVQTVEAIRYNGNDDYNVPYRIRSSPSTENTESYLDQTLSYLAPSSEPVESDMPSSLALDNNLPRKRNQDLSIRRLYCTSTSNENHANEVVGKQAANSFNPPISEMSKGFLMMCSPKSSLTDEKSAVQNAERSAKRYMQEGQERVNAHSGNQIWHMSKDHFMVMSSPPPASIETDKSDNYSSERGKVEQASDRSHPRPQKASNQLKPTIDYMSKADFLRMSALPEPVPMSALPDHVPTTVGDPTFDDSQVMSKISCEDTFMSQGGNQEGIEEDDESPQASTSTDEDEEDYYAWDGHMDDEEFWDMDIRRQSLGDIDELASQVSSRISTLLTKFREDNNSIKTRSVNL</sequence>
<feature type="region of interest" description="Disordered" evidence="1">
    <location>
        <begin position="44"/>
        <end position="71"/>
    </location>
</feature>
<feature type="region of interest" description="Disordered" evidence="1">
    <location>
        <begin position="460"/>
        <end position="506"/>
    </location>
</feature>
<feature type="region of interest" description="Disordered" evidence="1">
    <location>
        <begin position="254"/>
        <end position="290"/>
    </location>
</feature>
<protein>
    <submittedName>
        <fullName evidence="2">Uncharacterized protein</fullName>
    </submittedName>
</protein>
<feature type="compositionally biased region" description="Polar residues" evidence="1">
    <location>
        <begin position="271"/>
        <end position="284"/>
    </location>
</feature>
<dbReference type="Proteomes" id="UP001295423">
    <property type="component" value="Unassembled WGS sequence"/>
</dbReference>
<proteinExistence type="predicted"/>
<feature type="compositionally biased region" description="Low complexity" evidence="1">
    <location>
        <begin position="62"/>
        <end position="71"/>
    </location>
</feature>
<dbReference type="AlphaFoldDB" id="A0AAD2G661"/>
<evidence type="ECO:0000313" key="3">
    <source>
        <dbReference type="Proteomes" id="UP001295423"/>
    </source>
</evidence>
<comment type="caution">
    <text evidence="2">The sequence shown here is derived from an EMBL/GenBank/DDBJ whole genome shotgun (WGS) entry which is preliminary data.</text>
</comment>
<keyword evidence="3" id="KW-1185">Reference proteome</keyword>
<reference evidence="2" key="1">
    <citation type="submission" date="2023-08" db="EMBL/GenBank/DDBJ databases">
        <authorList>
            <person name="Audoor S."/>
            <person name="Bilcke G."/>
        </authorList>
    </citation>
    <scope>NUCLEOTIDE SEQUENCE</scope>
</reference>
<evidence type="ECO:0000256" key="1">
    <source>
        <dbReference type="SAM" id="MobiDB-lite"/>
    </source>
</evidence>
<accession>A0AAD2G661</accession>
<dbReference type="EMBL" id="CAKOGP040002080">
    <property type="protein sequence ID" value="CAJ1960969.1"/>
    <property type="molecule type" value="Genomic_DNA"/>
</dbReference>
<evidence type="ECO:0000313" key="2">
    <source>
        <dbReference type="EMBL" id="CAJ1960969.1"/>
    </source>
</evidence>
<name>A0AAD2G661_9STRA</name>